<dbReference type="Proteomes" id="UP000005206">
    <property type="component" value="Chromosome 5"/>
</dbReference>
<protein>
    <recommendedName>
        <fullName evidence="4">Peptidase A2 domain-containing protein</fullName>
    </recommendedName>
</protein>
<feature type="region of interest" description="Disordered" evidence="1">
    <location>
        <begin position="15"/>
        <end position="52"/>
    </location>
</feature>
<proteinExistence type="predicted"/>
<evidence type="ECO:0000256" key="1">
    <source>
        <dbReference type="SAM" id="MobiDB-lite"/>
    </source>
</evidence>
<dbReference type="EMBL" id="GG698899">
    <property type="protein sequence ID" value="EEU45686.1"/>
    <property type="molecule type" value="Genomic_DNA"/>
</dbReference>
<dbReference type="AlphaFoldDB" id="C7YSR0"/>
<organism evidence="2 3">
    <name type="scientific">Fusarium vanettenii (strain ATCC MYA-4622 / CBS 123669 / FGSC 9596 / NRRL 45880 / 77-13-4)</name>
    <name type="common">Fusarium solani subsp. pisi</name>
    <dbReference type="NCBI Taxonomy" id="660122"/>
    <lineage>
        <taxon>Eukaryota</taxon>
        <taxon>Fungi</taxon>
        <taxon>Dikarya</taxon>
        <taxon>Ascomycota</taxon>
        <taxon>Pezizomycotina</taxon>
        <taxon>Sordariomycetes</taxon>
        <taxon>Hypocreomycetidae</taxon>
        <taxon>Hypocreales</taxon>
        <taxon>Nectriaceae</taxon>
        <taxon>Fusarium</taxon>
        <taxon>Fusarium solani species complex</taxon>
        <taxon>Fusarium vanettenii</taxon>
    </lineage>
</organism>
<accession>C7YSR0</accession>
<keyword evidence="3" id="KW-1185">Reference proteome</keyword>
<dbReference type="GeneID" id="9668322"/>
<name>C7YSR0_FUSV7</name>
<evidence type="ECO:0008006" key="4">
    <source>
        <dbReference type="Google" id="ProtNLM"/>
    </source>
</evidence>
<dbReference type="RefSeq" id="XP_003051399.1">
    <property type="nucleotide sequence ID" value="XM_003051353.1"/>
</dbReference>
<evidence type="ECO:0000313" key="2">
    <source>
        <dbReference type="EMBL" id="EEU45686.1"/>
    </source>
</evidence>
<dbReference type="OrthoDB" id="6079484at2759"/>
<dbReference type="Pfam" id="PF13650">
    <property type="entry name" value="Asp_protease_2"/>
    <property type="match status" value="1"/>
</dbReference>
<dbReference type="InParanoid" id="C7YSR0"/>
<dbReference type="STRING" id="660122.C7YSR0"/>
<feature type="compositionally biased region" description="Polar residues" evidence="1">
    <location>
        <begin position="25"/>
        <end position="42"/>
    </location>
</feature>
<dbReference type="HOGENOM" id="CLU_1058019_0_0_1"/>
<evidence type="ECO:0000313" key="3">
    <source>
        <dbReference type="Proteomes" id="UP000005206"/>
    </source>
</evidence>
<dbReference type="SUPFAM" id="SSF50630">
    <property type="entry name" value="Acid proteases"/>
    <property type="match status" value="1"/>
</dbReference>
<dbReference type="Gene3D" id="2.40.70.10">
    <property type="entry name" value="Acid Proteases"/>
    <property type="match status" value="2"/>
</dbReference>
<dbReference type="VEuPathDB" id="FungiDB:NECHADRAFT_80820"/>
<dbReference type="KEGG" id="nhe:NECHADRAFT_80820"/>
<sequence>MANITDKWVDYLRNRNHQHRETTQDSEGVSNTSGEKTTTDTIAPSRRRQPRQVYKGPSDYVVEGLVGEHQVNRLVDTGAERNFVSAQFVQKAGLTPYETDTKTVQLAGGRKTESTGSVKLARSLFGSHLRMSLLGDERQRLWGSMDSIYTHALLDTGCDLDLVGAAWARANNFKIDQGPEHRLPLELGDGTRISTTGIVRDVTWTFGDSREKVCSDFYVLDALSADVVFGGDFIMERDVFSEFSHFMIHLDYEARAPERQSLG</sequence>
<dbReference type="InterPro" id="IPR021109">
    <property type="entry name" value="Peptidase_aspartic_dom_sf"/>
</dbReference>
<gene>
    <name evidence="2" type="ORF">NECHADRAFT_80820</name>
</gene>
<dbReference type="CDD" id="cd00303">
    <property type="entry name" value="retropepsin_like"/>
    <property type="match status" value="1"/>
</dbReference>
<reference evidence="2 3" key="1">
    <citation type="journal article" date="2009" name="PLoS Genet.">
        <title>The genome of Nectria haematococca: contribution of supernumerary chromosomes to gene expansion.</title>
        <authorList>
            <person name="Coleman J.J."/>
            <person name="Rounsley S.D."/>
            <person name="Rodriguez-Carres M."/>
            <person name="Kuo A."/>
            <person name="Wasmann C.C."/>
            <person name="Grimwood J."/>
            <person name="Schmutz J."/>
            <person name="Taga M."/>
            <person name="White G.J."/>
            <person name="Zhou S."/>
            <person name="Schwartz D.C."/>
            <person name="Freitag M."/>
            <person name="Ma L.J."/>
            <person name="Danchin E.G."/>
            <person name="Henrissat B."/>
            <person name="Coutinho P.M."/>
            <person name="Nelson D.R."/>
            <person name="Straney D."/>
            <person name="Napoli C.A."/>
            <person name="Barker B.M."/>
            <person name="Gribskov M."/>
            <person name="Rep M."/>
            <person name="Kroken S."/>
            <person name="Molnar I."/>
            <person name="Rensing C."/>
            <person name="Kennell J.C."/>
            <person name="Zamora J."/>
            <person name="Farman M.L."/>
            <person name="Selker E.U."/>
            <person name="Salamov A."/>
            <person name="Shapiro H."/>
            <person name="Pangilinan J."/>
            <person name="Lindquist E."/>
            <person name="Lamers C."/>
            <person name="Grigoriev I.V."/>
            <person name="Geiser D.M."/>
            <person name="Covert S.F."/>
            <person name="Temporini E."/>
            <person name="Vanetten H.D."/>
        </authorList>
    </citation>
    <scope>NUCLEOTIDE SEQUENCE [LARGE SCALE GENOMIC DNA]</scope>
    <source>
        <strain evidence="3">ATCC MYA-4622 / CBS 123669 / FGSC 9596 / NRRL 45880 / 77-13-4</strain>
    </source>
</reference>